<evidence type="ECO:0000259" key="4">
    <source>
        <dbReference type="PROSITE" id="PS51785"/>
    </source>
</evidence>
<keyword evidence="2" id="KW-0269">Exonuclease</keyword>
<evidence type="ECO:0000256" key="2">
    <source>
        <dbReference type="ARBA" id="ARBA00022839"/>
    </source>
</evidence>
<evidence type="ECO:0000259" key="3">
    <source>
        <dbReference type="PROSITE" id="PS51784"/>
    </source>
</evidence>
<keyword evidence="2" id="KW-0378">Hydrolase</keyword>
<evidence type="ECO:0000256" key="1">
    <source>
        <dbReference type="ARBA" id="ARBA00022722"/>
    </source>
</evidence>
<evidence type="ECO:0000313" key="5">
    <source>
        <dbReference type="EMBL" id="RZO26912.1"/>
    </source>
</evidence>
<dbReference type="GO" id="GO:0003676">
    <property type="term" value="F:nucleic acid binding"/>
    <property type="evidence" value="ECO:0007669"/>
    <property type="project" value="InterPro"/>
</dbReference>
<dbReference type="Gene3D" id="3.30.420.10">
    <property type="entry name" value="Ribonuclease H-like superfamily/Ribonuclease H"/>
    <property type="match status" value="1"/>
</dbReference>
<keyword evidence="1" id="KW-0540">Nuclease</keyword>
<comment type="caution">
    <text evidence="5">The sequence shown here is derived from an EMBL/GenBank/DDBJ whole genome shotgun (WGS) entry which is preliminary data.</text>
</comment>
<dbReference type="InterPro" id="IPR012337">
    <property type="entry name" value="RNaseH-like_sf"/>
</dbReference>
<evidence type="ECO:0000313" key="6">
    <source>
        <dbReference type="Proteomes" id="UP000315825"/>
    </source>
</evidence>
<dbReference type="InterPro" id="IPR036397">
    <property type="entry name" value="RNaseH_sf"/>
</dbReference>
<dbReference type="InterPro" id="IPR034747">
    <property type="entry name" value="EXOI_SH3"/>
</dbReference>
<dbReference type="Pfam" id="PF00929">
    <property type="entry name" value="RNase_T"/>
    <property type="match status" value="1"/>
</dbReference>
<feature type="domain" description="ExoI C-terminal" evidence="4">
    <location>
        <begin position="335"/>
        <end position="456"/>
    </location>
</feature>
<protein>
    <submittedName>
        <fullName evidence="5">Uncharacterized protein</fullName>
    </submittedName>
</protein>
<dbReference type="InterPro" id="IPR013520">
    <property type="entry name" value="Ribonucl_H"/>
</dbReference>
<name>A0A520N095_9GAMM</name>
<dbReference type="SUPFAM" id="SSF53098">
    <property type="entry name" value="Ribonuclease H-like"/>
    <property type="match status" value="1"/>
</dbReference>
<dbReference type="EMBL" id="SHBE01000002">
    <property type="protein sequence ID" value="RZO26912.1"/>
    <property type="molecule type" value="Genomic_DNA"/>
</dbReference>
<gene>
    <name evidence="5" type="ORF">EVA92_01830</name>
</gene>
<organism evidence="5 6">
    <name type="scientific">SAR86 cluster bacterium</name>
    <dbReference type="NCBI Taxonomy" id="2030880"/>
    <lineage>
        <taxon>Bacteria</taxon>
        <taxon>Pseudomonadati</taxon>
        <taxon>Pseudomonadota</taxon>
        <taxon>Gammaproteobacteria</taxon>
        <taxon>SAR86 cluster</taxon>
    </lineage>
</organism>
<dbReference type="GO" id="GO:0004527">
    <property type="term" value="F:exonuclease activity"/>
    <property type="evidence" value="ECO:0007669"/>
    <property type="project" value="UniProtKB-KW"/>
</dbReference>
<dbReference type="InterPro" id="IPR058561">
    <property type="entry name" value="Exonuc_1_C"/>
</dbReference>
<accession>A0A520N095</accession>
<dbReference type="PROSITE" id="PS51784">
    <property type="entry name" value="EXOI_SH3"/>
    <property type="match status" value="1"/>
</dbReference>
<dbReference type="PROSITE" id="PS51785">
    <property type="entry name" value="EXOI_C"/>
    <property type="match status" value="1"/>
</dbReference>
<sequence length="456" mass="53168">MSNFIVYDLETTGKDERNFIQAIQIGSIYLDTNLNEISRHDISCRPLPWTLVTPDSLLVNNKFNVFEEPLNHYEFTKSIFEKWTEWTSSSSSIFVTYNGMFFDEEILRRQFYWNLFNPYITNTNGNSRLDLLPKMYVIAKFYDDLIHTPINNGKPSFKLEYFAKSLNLDTSNAHDALGDCLFLEALLKEIKLKIPNFYQEIISTTKKQDLIESLSNGKMHFHVSRYGNSFPFVCLSSEGNGSKLPIFNLNHDPEMINQLSYEDLQKHLLSSSTAIKWINTAKTLPIISIDTLKSDNVFIDDLQIYFDRAKQLKSMDNLFEKICDIELSKDPIVYPCEYPEERIYSDGFPDKLLSNKFENFHSSKSVDEMTDLVNKIDDDKYKSFAKRICALQFPNDVPESYLHECKKLINQRFQKKGPWPDASENIKRAQELLKNELNSDKQEILHKLIKNISENM</sequence>
<proteinExistence type="predicted"/>
<dbReference type="Proteomes" id="UP000315825">
    <property type="component" value="Unassembled WGS sequence"/>
</dbReference>
<feature type="domain" description="ExoI SH3-like" evidence="3">
    <location>
        <begin position="195"/>
        <end position="330"/>
    </location>
</feature>
<reference evidence="5 6" key="1">
    <citation type="submission" date="2019-02" db="EMBL/GenBank/DDBJ databases">
        <title>Prokaryotic population dynamics and viral predation in marine succession experiment using metagenomics: the confinement effect.</title>
        <authorList>
            <person name="Haro-Moreno J.M."/>
            <person name="Rodriguez-Valera F."/>
            <person name="Lopez-Perez M."/>
        </authorList>
    </citation>
    <scope>NUCLEOTIDE SEQUENCE [LARGE SCALE GENOMIC DNA]</scope>
    <source>
        <strain evidence="5">MED-G159</strain>
    </source>
</reference>
<dbReference type="GO" id="GO:0006259">
    <property type="term" value="P:DNA metabolic process"/>
    <property type="evidence" value="ECO:0007669"/>
    <property type="project" value="UniProtKB-ARBA"/>
</dbReference>
<dbReference type="AlphaFoldDB" id="A0A520N095"/>